<dbReference type="GO" id="GO:0006826">
    <property type="term" value="P:iron ion transport"/>
    <property type="evidence" value="ECO:0007669"/>
    <property type="project" value="UniProtKB-KW"/>
</dbReference>
<keyword evidence="16" id="KW-0675">Receptor</keyword>
<dbReference type="AlphaFoldDB" id="A0A1T5BU19"/>
<evidence type="ECO:0000313" key="17">
    <source>
        <dbReference type="Proteomes" id="UP000189818"/>
    </source>
</evidence>
<dbReference type="EMBL" id="FUYM01000003">
    <property type="protein sequence ID" value="SKB50453.1"/>
    <property type="molecule type" value="Genomic_DNA"/>
</dbReference>
<dbReference type="PROSITE" id="PS52016">
    <property type="entry name" value="TONB_DEPENDENT_REC_3"/>
    <property type="match status" value="1"/>
</dbReference>
<evidence type="ECO:0000256" key="10">
    <source>
        <dbReference type="ARBA" id="ARBA00023237"/>
    </source>
</evidence>
<evidence type="ECO:0000256" key="4">
    <source>
        <dbReference type="ARBA" id="ARBA00022496"/>
    </source>
</evidence>
<evidence type="ECO:0000256" key="12">
    <source>
        <dbReference type="RuleBase" id="RU003357"/>
    </source>
</evidence>
<keyword evidence="2 11" id="KW-0813">Transport</keyword>
<organism evidence="16 17">
    <name type="scientific">Rhizorhabdus histidinilytica</name>
    <dbReference type="NCBI Taxonomy" id="439228"/>
    <lineage>
        <taxon>Bacteria</taxon>
        <taxon>Pseudomonadati</taxon>
        <taxon>Pseudomonadota</taxon>
        <taxon>Alphaproteobacteria</taxon>
        <taxon>Sphingomonadales</taxon>
        <taxon>Sphingomonadaceae</taxon>
        <taxon>Rhizorhabdus</taxon>
    </lineage>
</organism>
<comment type="subcellular location">
    <subcellularLocation>
        <location evidence="1 11">Cell outer membrane</location>
        <topology evidence="1 11">Multi-pass membrane protein</topology>
    </subcellularLocation>
</comment>
<evidence type="ECO:0000256" key="3">
    <source>
        <dbReference type="ARBA" id="ARBA00022452"/>
    </source>
</evidence>
<evidence type="ECO:0000256" key="5">
    <source>
        <dbReference type="ARBA" id="ARBA00022692"/>
    </source>
</evidence>
<evidence type="ECO:0000256" key="7">
    <source>
        <dbReference type="ARBA" id="ARBA00023065"/>
    </source>
</evidence>
<dbReference type="Pfam" id="PF00593">
    <property type="entry name" value="TonB_dep_Rec_b-barrel"/>
    <property type="match status" value="1"/>
</dbReference>
<keyword evidence="6" id="KW-0408">Iron</keyword>
<keyword evidence="5 11" id="KW-0812">Transmembrane</keyword>
<accession>A0A1T5BU19</accession>
<evidence type="ECO:0000256" key="1">
    <source>
        <dbReference type="ARBA" id="ARBA00004571"/>
    </source>
</evidence>
<evidence type="ECO:0000313" key="16">
    <source>
        <dbReference type="EMBL" id="SKB50453.1"/>
    </source>
</evidence>
<dbReference type="PANTHER" id="PTHR32552">
    <property type="entry name" value="FERRICHROME IRON RECEPTOR-RELATED"/>
    <property type="match status" value="1"/>
</dbReference>
<dbReference type="InterPro" id="IPR012910">
    <property type="entry name" value="Plug_dom"/>
</dbReference>
<dbReference type="InterPro" id="IPR036942">
    <property type="entry name" value="Beta-barrel_TonB_sf"/>
</dbReference>
<dbReference type="SUPFAM" id="SSF56935">
    <property type="entry name" value="Porins"/>
    <property type="match status" value="1"/>
</dbReference>
<feature type="signal peptide" evidence="13">
    <location>
        <begin position="1"/>
        <end position="28"/>
    </location>
</feature>
<dbReference type="GO" id="GO:0009279">
    <property type="term" value="C:cell outer membrane"/>
    <property type="evidence" value="ECO:0007669"/>
    <property type="project" value="UniProtKB-SubCell"/>
</dbReference>
<keyword evidence="13" id="KW-0732">Signal</keyword>
<keyword evidence="4" id="KW-0410">Iron transport</keyword>
<keyword evidence="10 11" id="KW-0998">Cell outer membrane</keyword>
<evidence type="ECO:0000256" key="6">
    <source>
        <dbReference type="ARBA" id="ARBA00023004"/>
    </source>
</evidence>
<evidence type="ECO:0000256" key="9">
    <source>
        <dbReference type="ARBA" id="ARBA00023136"/>
    </source>
</evidence>
<name>A0A1T5BU19_9SPHN</name>
<dbReference type="Gene3D" id="2.40.170.20">
    <property type="entry name" value="TonB-dependent receptor, beta-barrel domain"/>
    <property type="match status" value="1"/>
</dbReference>
<reference evidence="17" key="1">
    <citation type="submission" date="2017-02" db="EMBL/GenBank/DDBJ databases">
        <authorList>
            <person name="Varghese N."/>
            <person name="Submissions S."/>
        </authorList>
    </citation>
    <scope>NUCLEOTIDE SEQUENCE [LARGE SCALE GENOMIC DNA]</scope>
    <source>
        <strain evidence="17">UM2</strain>
    </source>
</reference>
<evidence type="ECO:0000256" key="11">
    <source>
        <dbReference type="PROSITE-ProRule" id="PRU01360"/>
    </source>
</evidence>
<gene>
    <name evidence="16" type="ORF">SAMN06295920_103266</name>
</gene>
<evidence type="ECO:0000259" key="14">
    <source>
        <dbReference type="Pfam" id="PF00593"/>
    </source>
</evidence>
<keyword evidence="9 11" id="KW-0472">Membrane</keyword>
<sequence length="809" mass="88401">MTYRLGSKKITLKLLVLLGASYPSLTHGQTTAAPADVSTAEAEDTEIVVTANKREQRITDVGLTITAYSGNTLKAQQIDSLAEIAQIVPGLSYTPSQTATPVYTLRGVGFYESSLANYPTTSVYVDQVPLPFPVLTTHAAYDLERVEVLKGPQGTLFGQNSTGGAINFIPAKPTATFATGGDLSYSRFNRIDANGYVSGPIAEGLRGRLSFNAAHADDWQKSYLRNDKLGEVEYYAGRLLLDWTPSDRLTLNLNVNAWQDKSDPQAPQFFGLQSQAPATLPPLIAAQPFTPHDARLAEWTPGANRPRANNRFAQAALRFDWELADDIIFTGISSYIHYKHFQVVDQDGTELRDSDVAEDSGTIKSFSQELRIANAESSSLRWVLGANYERSTVNEYARYDFPDESTSALFGFTGDQNTSDQKLRNYALFGNAEYDISAGLTVKAGARYTKAKRRAVQCTFDNGDGTFARAIDTVVQLIHLGIIPVPGFTPSGVVPPSVGSGCTALDNLTNDGTPATYLPGAYKRSLNEDNLSWRVGLDYKVTPDLLLYANISRGYKAGSMPISSAATFENYIEVKQESLLAYEAGYKFTGIGGRFRLNGAAFYYDYKDKQIRGAIVDPVFGNLQALDNIPKSRIYGAEAEVNFIPIDGLTLGGSATYINSKITEYVNFSASNQVTDFAGSRIPFTPKWSGSFTADYRWRAGSISPFIGASISARSGTIANIGGDRGYIPPPGAVRQEVPLGRTFDIDGYLLVDLRAGIAAENDQWRVTVFGKNVFDKYYILNTYKDFDTVNRLTGMPATYGVTVSFNFR</sequence>
<dbReference type="PANTHER" id="PTHR32552:SF81">
    <property type="entry name" value="TONB-DEPENDENT OUTER MEMBRANE RECEPTOR"/>
    <property type="match status" value="1"/>
</dbReference>
<evidence type="ECO:0000256" key="8">
    <source>
        <dbReference type="ARBA" id="ARBA00023077"/>
    </source>
</evidence>
<evidence type="ECO:0000256" key="2">
    <source>
        <dbReference type="ARBA" id="ARBA00022448"/>
    </source>
</evidence>
<protein>
    <submittedName>
        <fullName evidence="16">Outer membrane receptor proteins, mostly Fe transport</fullName>
    </submittedName>
</protein>
<feature type="chain" id="PRO_5012572190" evidence="13">
    <location>
        <begin position="29"/>
        <end position="809"/>
    </location>
</feature>
<keyword evidence="7" id="KW-0406">Ion transport</keyword>
<keyword evidence="8 12" id="KW-0798">TonB box</keyword>
<dbReference type="Proteomes" id="UP000189818">
    <property type="component" value="Unassembled WGS sequence"/>
</dbReference>
<proteinExistence type="inferred from homology"/>
<dbReference type="InterPro" id="IPR000531">
    <property type="entry name" value="Beta-barrel_TonB"/>
</dbReference>
<keyword evidence="17" id="KW-1185">Reference proteome</keyword>
<dbReference type="CDD" id="cd01347">
    <property type="entry name" value="ligand_gated_channel"/>
    <property type="match status" value="1"/>
</dbReference>
<dbReference type="InterPro" id="IPR039426">
    <property type="entry name" value="TonB-dep_rcpt-like"/>
</dbReference>
<dbReference type="STRING" id="439228.SAMN06295920_103266"/>
<feature type="domain" description="TonB-dependent receptor-like beta-barrel" evidence="14">
    <location>
        <begin position="275"/>
        <end position="774"/>
    </location>
</feature>
<dbReference type="Pfam" id="PF07715">
    <property type="entry name" value="Plug"/>
    <property type="match status" value="1"/>
</dbReference>
<evidence type="ECO:0000259" key="15">
    <source>
        <dbReference type="Pfam" id="PF07715"/>
    </source>
</evidence>
<keyword evidence="3 11" id="KW-1134">Transmembrane beta strand</keyword>
<feature type="domain" description="TonB-dependent receptor plug" evidence="15">
    <location>
        <begin position="60"/>
        <end position="165"/>
    </location>
</feature>
<evidence type="ECO:0000256" key="13">
    <source>
        <dbReference type="SAM" id="SignalP"/>
    </source>
</evidence>
<comment type="similarity">
    <text evidence="11 12">Belongs to the TonB-dependent receptor family.</text>
</comment>